<protein>
    <submittedName>
        <fullName evidence="1">Uncharacterized protein</fullName>
    </submittedName>
</protein>
<dbReference type="EMBL" id="BPLR01010067">
    <property type="protein sequence ID" value="GIY36605.1"/>
    <property type="molecule type" value="Genomic_DNA"/>
</dbReference>
<reference evidence="1 2" key="1">
    <citation type="submission" date="2021-06" db="EMBL/GenBank/DDBJ databases">
        <title>Caerostris extrusa draft genome.</title>
        <authorList>
            <person name="Kono N."/>
            <person name="Arakawa K."/>
        </authorList>
    </citation>
    <scope>NUCLEOTIDE SEQUENCE [LARGE SCALE GENOMIC DNA]</scope>
</reference>
<organism evidence="1 2">
    <name type="scientific">Caerostris extrusa</name>
    <name type="common">Bark spider</name>
    <name type="synonym">Caerostris bankana</name>
    <dbReference type="NCBI Taxonomy" id="172846"/>
    <lineage>
        <taxon>Eukaryota</taxon>
        <taxon>Metazoa</taxon>
        <taxon>Ecdysozoa</taxon>
        <taxon>Arthropoda</taxon>
        <taxon>Chelicerata</taxon>
        <taxon>Arachnida</taxon>
        <taxon>Araneae</taxon>
        <taxon>Araneomorphae</taxon>
        <taxon>Entelegynae</taxon>
        <taxon>Araneoidea</taxon>
        <taxon>Araneidae</taxon>
        <taxon>Caerostris</taxon>
    </lineage>
</organism>
<dbReference type="Proteomes" id="UP001054945">
    <property type="component" value="Unassembled WGS sequence"/>
</dbReference>
<accession>A0AAV4SVT4</accession>
<keyword evidence="2" id="KW-1185">Reference proteome</keyword>
<comment type="caution">
    <text evidence="1">The sequence shown here is derived from an EMBL/GenBank/DDBJ whole genome shotgun (WGS) entry which is preliminary data.</text>
</comment>
<proteinExistence type="predicted"/>
<evidence type="ECO:0000313" key="2">
    <source>
        <dbReference type="Proteomes" id="UP001054945"/>
    </source>
</evidence>
<gene>
    <name evidence="1" type="ORF">CEXT_675421</name>
</gene>
<name>A0AAV4SVT4_CAEEX</name>
<sequence length="121" mass="13916">MFKTDPSDWRKGTDSDYSLRPSCGNPTAWLAVLKFQSIDTLPKKIVNLSMVPITEIRYLAALLERFLLEFLASSSNEINIISILLRRLWGSVFWAWRRTVLPQGPSSRRQYLSTIARKSIV</sequence>
<dbReference type="AlphaFoldDB" id="A0AAV4SVT4"/>
<evidence type="ECO:0000313" key="1">
    <source>
        <dbReference type="EMBL" id="GIY36605.1"/>
    </source>
</evidence>